<feature type="active site" description="O-(5'-phospho-DNA)-tyrosine intermediate" evidence="10">
    <location>
        <position position="297"/>
    </location>
</feature>
<dbReference type="PROSITE" id="PS00396">
    <property type="entry name" value="TOPO_IA_1"/>
    <property type="match status" value="1"/>
</dbReference>
<evidence type="ECO:0000313" key="14">
    <source>
        <dbReference type="Proteomes" id="UP000178570"/>
    </source>
</evidence>
<dbReference type="Pfam" id="PF01131">
    <property type="entry name" value="Topoisom_bac"/>
    <property type="match status" value="1"/>
</dbReference>
<evidence type="ECO:0000259" key="12">
    <source>
        <dbReference type="PROSITE" id="PS52039"/>
    </source>
</evidence>
<feature type="domain" description="Topo IA-type catalytic" evidence="12">
    <location>
        <begin position="132"/>
        <end position="559"/>
    </location>
</feature>
<evidence type="ECO:0000256" key="10">
    <source>
        <dbReference type="HAMAP-Rule" id="MF_00952"/>
    </source>
</evidence>
<dbReference type="InterPro" id="IPR013497">
    <property type="entry name" value="Topo_IA_cen"/>
</dbReference>
<feature type="site" description="Interaction with DNA" evidence="10">
    <location>
        <position position="158"/>
    </location>
</feature>
<dbReference type="PROSITE" id="PS50880">
    <property type="entry name" value="TOPRIM"/>
    <property type="match status" value="1"/>
</dbReference>
<dbReference type="Pfam" id="PF01396">
    <property type="entry name" value="Zn_ribbon_Top1"/>
    <property type="match status" value="2"/>
</dbReference>
<dbReference type="NCBIfam" id="TIGR01051">
    <property type="entry name" value="topA_bact"/>
    <property type="match status" value="1"/>
</dbReference>
<evidence type="ECO:0000256" key="5">
    <source>
        <dbReference type="ARBA" id="ARBA00022833"/>
    </source>
</evidence>
<dbReference type="Gene3D" id="1.10.460.10">
    <property type="entry name" value="Topoisomerase I, domain 2"/>
    <property type="match status" value="1"/>
</dbReference>
<evidence type="ECO:0000256" key="8">
    <source>
        <dbReference type="ARBA" id="ARBA00023125"/>
    </source>
</evidence>
<dbReference type="PANTHER" id="PTHR42785:SF1">
    <property type="entry name" value="DNA TOPOISOMERASE"/>
    <property type="match status" value="1"/>
</dbReference>
<dbReference type="InterPro" id="IPR028612">
    <property type="entry name" value="Topoisom_1_IA"/>
</dbReference>
<dbReference type="Gene3D" id="3.40.50.140">
    <property type="match status" value="1"/>
</dbReference>
<dbReference type="EC" id="5.6.2.1" evidence="10"/>
<dbReference type="InterPro" id="IPR006171">
    <property type="entry name" value="TOPRIM_dom"/>
</dbReference>
<feature type="site" description="Interaction with DNA" evidence="10">
    <location>
        <position position="151"/>
    </location>
</feature>
<feature type="site" description="Interaction with DNA" evidence="10">
    <location>
        <position position="142"/>
    </location>
</feature>
<dbReference type="PANTHER" id="PTHR42785">
    <property type="entry name" value="DNA TOPOISOMERASE, TYPE IA, CORE"/>
    <property type="match status" value="1"/>
</dbReference>
<feature type="region of interest" description="Interaction with DNA" evidence="10">
    <location>
        <begin position="166"/>
        <end position="171"/>
    </location>
</feature>
<dbReference type="InterPro" id="IPR000380">
    <property type="entry name" value="Topo_IA"/>
</dbReference>
<evidence type="ECO:0000256" key="4">
    <source>
        <dbReference type="ARBA" id="ARBA00022771"/>
    </source>
</evidence>
<evidence type="ECO:0000256" key="1">
    <source>
        <dbReference type="ARBA" id="ARBA00000213"/>
    </source>
</evidence>
<evidence type="ECO:0000256" key="2">
    <source>
        <dbReference type="ARBA" id="ARBA00009446"/>
    </source>
</evidence>
<dbReference type="Gene3D" id="3.30.65.10">
    <property type="entry name" value="Bacterial Topoisomerase I, domain 1"/>
    <property type="match status" value="1"/>
</dbReference>
<dbReference type="HAMAP" id="MF_00952">
    <property type="entry name" value="Topoisom_1_prok"/>
    <property type="match status" value="1"/>
</dbReference>
<comment type="catalytic activity">
    <reaction evidence="1 10">
        <text>ATP-independent breakage of single-stranded DNA, followed by passage and rejoining.</text>
        <dbReference type="EC" id="5.6.2.1"/>
    </reaction>
</comment>
<sequence>MSKAKEKNTLIIVESPTKARTISGFLGNGFEIQSSYGHVRDLPKSKLGVDLENNFEPVYVIQPKAKENLEKLQKLAKKAGSIILATDEDREGEAIAFHLAQALELKKIERIAFHEITKVAIEEALKTPRGINMNLVDAQQARRVLDRLVGYELSPFLWKKIKYGLSAGRVQSAALRLLVEREKEVLAFNPEKYFTISATFFSLDKKRKIQAELFKINSENIQEPGIESEAEVKKILKNLLDSSAQVFEIARKELKKSPLAPFTTSTMQQESYSRLRYSAKQTMMLAQQLYEKGFITYMRTDSVNLSKDSVSSAREFIQQSFGKEYLPEKPNFYKTKSKMAQEAHEAVRPTNAFLVPEEFKIKNEDAKQAKLYELIWRRFVSCQMEKAVVSQESVVVEASFKKDNYYFKANGQKILFDGYLKASSSTTKELILPSLEKSEGLVINDPKLEEHFTQPPPRFNDASLVKMLESLGIGRPSTYASIISTLTARDYVSRTESKSLQSTNLGVLVTDLLTHHFNNIVDYQFTAKIEDEFDEIADKGADWRKMIKNFYEPFHQNLLKKETEVTRAEATERPSNEVCDKCGSPMVVKYGRYGEFLGCSKYPECSNIKKIPKPSQDTGILCPGCGEKDGGKVVMRRTKARKRIFYGCSRWPQCNFASWKRPDDGE</sequence>
<dbReference type="STRING" id="1797529.A2570_02175"/>
<dbReference type="InterPro" id="IPR013824">
    <property type="entry name" value="Topo_IA_cen_sub1"/>
</dbReference>
<feature type="domain" description="Toprim" evidence="11">
    <location>
        <begin position="8"/>
        <end position="116"/>
    </location>
</feature>
<name>A0A1G1XMI3_9BACT</name>
<keyword evidence="7 10" id="KW-0799">Topoisomerase</keyword>
<feature type="site" description="Interaction with DNA" evidence="10">
    <location>
        <position position="489"/>
    </location>
</feature>
<dbReference type="SMART" id="SM00437">
    <property type="entry name" value="TOP1Ac"/>
    <property type="match status" value="1"/>
</dbReference>
<dbReference type="GO" id="GO:0003917">
    <property type="term" value="F:DNA topoisomerase type I (single strand cut, ATP-independent) activity"/>
    <property type="evidence" value="ECO:0007669"/>
    <property type="project" value="UniProtKB-UniRule"/>
</dbReference>
<proteinExistence type="inferred from homology"/>
<keyword evidence="5" id="KW-0862">Zinc</keyword>
<organism evidence="13 14">
    <name type="scientific">Candidatus Brennerbacteria bacterium RIFOXYD1_FULL_41_16</name>
    <dbReference type="NCBI Taxonomy" id="1797529"/>
    <lineage>
        <taxon>Bacteria</taxon>
        <taxon>Candidatus Brenneribacteriota</taxon>
    </lineage>
</organism>
<dbReference type="GO" id="GO:0005694">
    <property type="term" value="C:chromosome"/>
    <property type="evidence" value="ECO:0007669"/>
    <property type="project" value="InterPro"/>
</dbReference>
<comment type="caution">
    <text evidence="13">The sequence shown here is derived from an EMBL/GenBank/DDBJ whole genome shotgun (WGS) entry which is preliminary data.</text>
</comment>
<dbReference type="EMBL" id="MHHY01000007">
    <property type="protein sequence ID" value="OGY40527.1"/>
    <property type="molecule type" value="Genomic_DNA"/>
</dbReference>
<dbReference type="InterPro" id="IPR003602">
    <property type="entry name" value="Topo_IA_DNA-bd_dom"/>
</dbReference>
<dbReference type="GO" id="GO:0003677">
    <property type="term" value="F:DNA binding"/>
    <property type="evidence" value="ECO:0007669"/>
    <property type="project" value="UniProtKB-KW"/>
</dbReference>
<keyword evidence="9 10" id="KW-0413">Isomerase</keyword>
<dbReference type="Gene3D" id="2.70.20.10">
    <property type="entry name" value="Topoisomerase I, domain 3"/>
    <property type="match status" value="1"/>
</dbReference>
<gene>
    <name evidence="10" type="primary">topA</name>
    <name evidence="13" type="ORF">A2570_02175</name>
</gene>
<dbReference type="InterPro" id="IPR013498">
    <property type="entry name" value="Topo_IA_Znf"/>
</dbReference>
<evidence type="ECO:0000256" key="7">
    <source>
        <dbReference type="ARBA" id="ARBA00023029"/>
    </source>
</evidence>
<evidence type="ECO:0000256" key="3">
    <source>
        <dbReference type="ARBA" id="ARBA00022723"/>
    </source>
</evidence>
<dbReference type="InterPro" id="IPR023406">
    <property type="entry name" value="Topo_IA_AS"/>
</dbReference>
<dbReference type="InterPro" id="IPR005733">
    <property type="entry name" value="TopoI_bac-type"/>
</dbReference>
<dbReference type="InterPro" id="IPR023405">
    <property type="entry name" value="Topo_IA_core_domain"/>
</dbReference>
<accession>A0A1G1XMI3</accession>
<dbReference type="Gene3D" id="1.10.290.10">
    <property type="entry name" value="Topoisomerase I, domain 4"/>
    <property type="match status" value="1"/>
</dbReference>
<keyword evidence="3" id="KW-0479">Metal-binding</keyword>
<feature type="site" description="Interaction with DNA" evidence="10">
    <location>
        <position position="299"/>
    </location>
</feature>
<feature type="site" description="Interaction with DNA" evidence="10">
    <location>
        <position position="146"/>
    </location>
</feature>
<keyword evidence="8 10" id="KW-0238">DNA-binding</keyword>
<dbReference type="InterPro" id="IPR034149">
    <property type="entry name" value="TOPRIM_TopoI"/>
</dbReference>
<dbReference type="InterPro" id="IPR003601">
    <property type="entry name" value="Topo_IA_2"/>
</dbReference>
<feature type="site" description="Interaction with DNA" evidence="10">
    <location>
        <position position="143"/>
    </location>
</feature>
<reference evidence="13 14" key="1">
    <citation type="journal article" date="2016" name="Nat. Commun.">
        <title>Thousands of microbial genomes shed light on interconnected biogeochemical processes in an aquifer system.</title>
        <authorList>
            <person name="Anantharaman K."/>
            <person name="Brown C.T."/>
            <person name="Hug L.A."/>
            <person name="Sharon I."/>
            <person name="Castelle C.J."/>
            <person name="Probst A.J."/>
            <person name="Thomas B.C."/>
            <person name="Singh A."/>
            <person name="Wilkins M.J."/>
            <person name="Karaoz U."/>
            <person name="Brodie E.L."/>
            <person name="Williams K.H."/>
            <person name="Hubbard S.S."/>
            <person name="Banfield J.F."/>
        </authorList>
    </citation>
    <scope>NUCLEOTIDE SEQUENCE [LARGE SCALE GENOMIC DNA]</scope>
</reference>
<dbReference type="CDD" id="cd03363">
    <property type="entry name" value="TOPRIM_TopoIA_TopoI"/>
    <property type="match status" value="1"/>
</dbReference>
<comment type="subunit">
    <text evidence="10">Monomer.</text>
</comment>
<evidence type="ECO:0000256" key="9">
    <source>
        <dbReference type="ARBA" id="ARBA00023235"/>
    </source>
</evidence>
<dbReference type="AlphaFoldDB" id="A0A1G1XMI3"/>
<dbReference type="SUPFAM" id="SSF56712">
    <property type="entry name" value="Prokaryotic type I DNA topoisomerase"/>
    <property type="match status" value="1"/>
</dbReference>
<evidence type="ECO:0000313" key="13">
    <source>
        <dbReference type="EMBL" id="OGY40527.1"/>
    </source>
</evidence>
<evidence type="ECO:0000259" key="11">
    <source>
        <dbReference type="PROSITE" id="PS50880"/>
    </source>
</evidence>
<dbReference type="PROSITE" id="PS52039">
    <property type="entry name" value="TOPO_IA_2"/>
    <property type="match status" value="1"/>
</dbReference>
<dbReference type="InterPro" id="IPR013826">
    <property type="entry name" value="Topo_IA_cen_sub3"/>
</dbReference>
<dbReference type="GO" id="GO:0006265">
    <property type="term" value="P:DNA topological change"/>
    <property type="evidence" value="ECO:0007669"/>
    <property type="project" value="UniProtKB-UniRule"/>
</dbReference>
<dbReference type="PRINTS" id="PR00417">
    <property type="entry name" value="PRTPISMRASEI"/>
</dbReference>
<comment type="similarity">
    <text evidence="2 10">Belongs to the type IA topoisomerase family.</text>
</comment>
<dbReference type="Pfam" id="PF01751">
    <property type="entry name" value="Toprim"/>
    <property type="match status" value="1"/>
</dbReference>
<keyword evidence="6" id="KW-0460">Magnesium</keyword>
<dbReference type="CDD" id="cd00186">
    <property type="entry name" value="TOP1Ac"/>
    <property type="match status" value="1"/>
</dbReference>
<keyword evidence="4" id="KW-0863">Zinc-finger</keyword>
<dbReference type="InterPro" id="IPR013825">
    <property type="entry name" value="Topo_IA_cen_sub2"/>
</dbReference>
<dbReference type="SMART" id="SM00493">
    <property type="entry name" value="TOPRIM"/>
    <property type="match status" value="1"/>
</dbReference>
<dbReference type="Proteomes" id="UP000178570">
    <property type="component" value="Unassembled WGS sequence"/>
</dbReference>
<comment type="function">
    <text evidence="10">Releases the supercoiling and torsional tension of DNA, which is introduced during the DNA replication and transcription, by transiently cleaving and rejoining one strand of the DNA duplex. Introduces a single-strand break via transesterification at a target site in duplex DNA. The scissile phosphodiester is attacked by the catalytic tyrosine of the enzyme, resulting in the formation of a DNA-(5'-phosphotyrosyl)-enzyme intermediate and the expulsion of a 3'-OH DNA strand. The free DNA strand then undergoes passage around the unbroken strand, thus removing DNA supercoils. Finally, in the religation step, the DNA 3'-OH attacks the covalent intermediate to expel the active-site tyrosine and restore the DNA phosphodiester backbone.</text>
</comment>
<dbReference type="SMART" id="SM00436">
    <property type="entry name" value="TOP1Bc"/>
    <property type="match status" value="1"/>
</dbReference>
<protein>
    <recommendedName>
        <fullName evidence="10">DNA topoisomerase 1</fullName>
        <ecNumber evidence="10">5.6.2.1</ecNumber>
    </recommendedName>
    <alternativeName>
        <fullName evidence="10">DNA topoisomerase I</fullName>
    </alternativeName>
</protein>
<feature type="site" description="Interaction with DNA" evidence="10">
    <location>
        <position position="38"/>
    </location>
</feature>
<evidence type="ECO:0000256" key="6">
    <source>
        <dbReference type="ARBA" id="ARBA00022842"/>
    </source>
</evidence>
<dbReference type="GO" id="GO:0008270">
    <property type="term" value="F:zinc ion binding"/>
    <property type="evidence" value="ECO:0007669"/>
    <property type="project" value="UniProtKB-KW"/>
</dbReference>